<dbReference type="Pfam" id="PF11969">
    <property type="entry name" value="DcpS_C"/>
    <property type="match status" value="1"/>
</dbReference>
<evidence type="ECO:0000313" key="3">
    <source>
        <dbReference type="EMBL" id="NLA55565.1"/>
    </source>
</evidence>
<accession>A0A7X6SVW3</accession>
<dbReference type="InterPro" id="IPR001310">
    <property type="entry name" value="Histidine_triad_HIT"/>
</dbReference>
<dbReference type="PANTHER" id="PTHR46648:SF1">
    <property type="entry name" value="ADENOSINE 5'-MONOPHOSPHORAMIDASE HNT1"/>
    <property type="match status" value="1"/>
</dbReference>
<dbReference type="InterPro" id="IPR011146">
    <property type="entry name" value="HIT-like"/>
</dbReference>
<organism evidence="3 4">
    <name type="scientific">Corynebacterium humireducens</name>
    <dbReference type="NCBI Taxonomy" id="1223514"/>
    <lineage>
        <taxon>Bacteria</taxon>
        <taxon>Bacillati</taxon>
        <taxon>Actinomycetota</taxon>
        <taxon>Actinomycetes</taxon>
        <taxon>Mycobacteriales</taxon>
        <taxon>Corynebacteriaceae</taxon>
        <taxon>Corynebacterium</taxon>
    </lineage>
</organism>
<evidence type="ECO:0000256" key="1">
    <source>
        <dbReference type="PROSITE-ProRule" id="PRU00464"/>
    </source>
</evidence>
<protein>
    <submittedName>
        <fullName evidence="3">HIT domain-containing protein</fullName>
    </submittedName>
</protein>
<comment type="caution">
    <text evidence="3">The sequence shown here is derived from an EMBL/GenBank/DDBJ whole genome shotgun (WGS) entry which is preliminary data.</text>
</comment>
<dbReference type="GO" id="GO:0009117">
    <property type="term" value="P:nucleotide metabolic process"/>
    <property type="evidence" value="ECO:0007669"/>
    <property type="project" value="TreeGrafter"/>
</dbReference>
<evidence type="ECO:0000259" key="2">
    <source>
        <dbReference type="PROSITE" id="PS51084"/>
    </source>
</evidence>
<dbReference type="AlphaFoldDB" id="A0A7X6SVW3"/>
<dbReference type="PROSITE" id="PS51084">
    <property type="entry name" value="HIT_2"/>
    <property type="match status" value="1"/>
</dbReference>
<name>A0A7X6SVW3_9CORY</name>
<dbReference type="Gene3D" id="3.30.428.10">
    <property type="entry name" value="HIT-like"/>
    <property type="match status" value="1"/>
</dbReference>
<dbReference type="Proteomes" id="UP000557899">
    <property type="component" value="Unassembled WGS sequence"/>
</dbReference>
<evidence type="ECO:0000313" key="4">
    <source>
        <dbReference type="Proteomes" id="UP000557899"/>
    </source>
</evidence>
<comment type="caution">
    <text evidence="1">Lacks conserved residue(s) required for the propagation of feature annotation.</text>
</comment>
<dbReference type="InterPro" id="IPR036265">
    <property type="entry name" value="HIT-like_sf"/>
</dbReference>
<sequence length="81" mass="9019">MAGDACSFCLIVAGEDRKVREVYRTDHVVALQPIDPATLGHLLVIPRRHVANIWGLNPSEADHLAQATRWSPLAWCICNCR</sequence>
<dbReference type="GO" id="GO:0003824">
    <property type="term" value="F:catalytic activity"/>
    <property type="evidence" value="ECO:0007669"/>
    <property type="project" value="InterPro"/>
</dbReference>
<proteinExistence type="predicted"/>
<dbReference type="SUPFAM" id="SSF54197">
    <property type="entry name" value="HIT-like"/>
    <property type="match status" value="1"/>
</dbReference>
<reference evidence="3 4" key="1">
    <citation type="journal article" date="2020" name="Biotechnol. Biofuels">
        <title>New insights from the biogas microbiome by comprehensive genome-resolved metagenomics of nearly 1600 species originating from multiple anaerobic digesters.</title>
        <authorList>
            <person name="Campanaro S."/>
            <person name="Treu L."/>
            <person name="Rodriguez-R L.M."/>
            <person name="Kovalovszki A."/>
            <person name="Ziels R.M."/>
            <person name="Maus I."/>
            <person name="Zhu X."/>
            <person name="Kougias P.G."/>
            <person name="Basile A."/>
            <person name="Luo G."/>
            <person name="Schluter A."/>
            <person name="Konstantinidis K.T."/>
            <person name="Angelidaki I."/>
        </authorList>
    </citation>
    <scope>NUCLEOTIDE SEQUENCE [LARGE SCALE GENOMIC DNA]</scope>
    <source>
        <strain evidence="3">AS15tlH2ME_198</strain>
    </source>
</reference>
<feature type="domain" description="HIT" evidence="2">
    <location>
        <begin position="7"/>
        <end position="81"/>
    </location>
</feature>
<dbReference type="PANTHER" id="PTHR46648">
    <property type="entry name" value="HIT FAMILY PROTEIN 1"/>
    <property type="match status" value="1"/>
</dbReference>
<gene>
    <name evidence="3" type="ORF">GX859_04585</name>
</gene>
<dbReference type="EMBL" id="JAAZHI010000096">
    <property type="protein sequence ID" value="NLA55565.1"/>
    <property type="molecule type" value="Genomic_DNA"/>
</dbReference>